<dbReference type="GO" id="GO:0055085">
    <property type="term" value="P:transmembrane transport"/>
    <property type="evidence" value="ECO:0007669"/>
    <property type="project" value="InterPro"/>
</dbReference>
<dbReference type="SUPFAM" id="SSF81901">
    <property type="entry name" value="HCP-like"/>
    <property type="match status" value="1"/>
</dbReference>
<dbReference type="EMBL" id="MLJW01000038">
    <property type="protein sequence ID" value="OIR07282.1"/>
    <property type="molecule type" value="Genomic_DNA"/>
</dbReference>
<keyword evidence="4" id="KW-0472">Membrane</keyword>
<dbReference type="Pfam" id="PF08238">
    <property type="entry name" value="Sel1"/>
    <property type="match status" value="5"/>
</dbReference>
<organism evidence="6">
    <name type="scientific">mine drainage metagenome</name>
    <dbReference type="NCBI Taxonomy" id="410659"/>
    <lineage>
        <taxon>unclassified sequences</taxon>
        <taxon>metagenomes</taxon>
        <taxon>ecological metagenomes</taxon>
    </lineage>
</organism>
<dbReference type="PROSITE" id="PS52015">
    <property type="entry name" value="TONB_CTD"/>
    <property type="match status" value="1"/>
</dbReference>
<sequence length="472" mass="51197">MEVRLGPRTPGLSIARIRGRAVKRLDALALPVHIGLMYKRLMQASMLSLVGFLGAVSPALATQQNVDVSALVSAARNGGQREALAAAEAIETASIGSADLQRAAHWYRQAADRGSGAAWLRLGLMSEDGSGLPQSFADARSEYQKAVTLGCEPANLRLGFLYLEGWGVEKDPAKAAQLIQRAADWGYVPAERILSDMYAAGIAVARNQATALKYAEKAAASDDAKAEELIGDLVMARAVKLADRDLARTWLRLSSDKADDRAELHLALSYLSPKTSPAERAIGSKLLLADADAGNPDAQLAVAFFRAMGGSLGPAAEQQSRKYLEEAARSNQPDAVEVLDLVNEGLSPRDAFRRVMTEPYETRYIQKYGTGIRPDANGSMRPYPILIRRPIYPMALRLTRVEGEVLVGFVVDVKGMVRDPRILSATHPGFAKSALATIGSWRFVPGRKNGRVVNTRMRVPIKYQLTNFNISK</sequence>
<evidence type="ECO:0000259" key="5">
    <source>
        <dbReference type="PROSITE" id="PS52015"/>
    </source>
</evidence>
<dbReference type="Gene3D" id="1.25.40.10">
    <property type="entry name" value="Tetratricopeptide repeat domain"/>
    <property type="match status" value="1"/>
</dbReference>
<dbReference type="SMART" id="SM00671">
    <property type="entry name" value="SEL1"/>
    <property type="match status" value="5"/>
</dbReference>
<evidence type="ECO:0000256" key="3">
    <source>
        <dbReference type="ARBA" id="ARBA00022989"/>
    </source>
</evidence>
<dbReference type="PANTHER" id="PTHR11102">
    <property type="entry name" value="SEL-1-LIKE PROTEIN"/>
    <property type="match status" value="1"/>
</dbReference>
<evidence type="ECO:0000256" key="1">
    <source>
        <dbReference type="ARBA" id="ARBA00004167"/>
    </source>
</evidence>
<keyword evidence="3" id="KW-1133">Transmembrane helix</keyword>
<dbReference type="GO" id="GO:0016020">
    <property type="term" value="C:membrane"/>
    <property type="evidence" value="ECO:0007669"/>
    <property type="project" value="UniProtKB-SubCell"/>
</dbReference>
<dbReference type="InterPro" id="IPR006597">
    <property type="entry name" value="Sel1-like"/>
</dbReference>
<reference evidence="6" key="1">
    <citation type="submission" date="2016-10" db="EMBL/GenBank/DDBJ databases">
        <title>Sequence of Gallionella enrichment culture.</title>
        <authorList>
            <person name="Poehlein A."/>
            <person name="Muehling M."/>
            <person name="Daniel R."/>
        </authorList>
    </citation>
    <scope>NUCLEOTIDE SEQUENCE</scope>
</reference>
<evidence type="ECO:0000256" key="4">
    <source>
        <dbReference type="ARBA" id="ARBA00023136"/>
    </source>
</evidence>
<keyword evidence="6" id="KW-0378">Hydrolase</keyword>
<proteinExistence type="predicted"/>
<name>A0A1J5SFZ4_9ZZZZ</name>
<dbReference type="InterPro" id="IPR050767">
    <property type="entry name" value="Sel1_AlgK"/>
</dbReference>
<accession>A0A1J5SFZ4</accession>
<evidence type="ECO:0000256" key="2">
    <source>
        <dbReference type="ARBA" id="ARBA00022692"/>
    </source>
</evidence>
<dbReference type="SUPFAM" id="SSF74653">
    <property type="entry name" value="TolA/TonB C-terminal domain"/>
    <property type="match status" value="1"/>
</dbReference>
<keyword evidence="2" id="KW-0812">Transmembrane</keyword>
<dbReference type="Pfam" id="PF03544">
    <property type="entry name" value="TonB_C"/>
    <property type="match status" value="1"/>
</dbReference>
<dbReference type="Gene3D" id="3.30.1150.10">
    <property type="match status" value="1"/>
</dbReference>
<dbReference type="PANTHER" id="PTHR11102:SF160">
    <property type="entry name" value="ERAD-ASSOCIATED E3 UBIQUITIN-PROTEIN LIGASE COMPONENT HRD3"/>
    <property type="match status" value="1"/>
</dbReference>
<dbReference type="InterPro" id="IPR006260">
    <property type="entry name" value="TonB/TolA_C"/>
</dbReference>
<dbReference type="InterPro" id="IPR037682">
    <property type="entry name" value="TonB_C"/>
</dbReference>
<comment type="caution">
    <text evidence="6">The sequence shown here is derived from an EMBL/GenBank/DDBJ whole genome shotgun (WGS) entry which is preliminary data.</text>
</comment>
<dbReference type="NCBIfam" id="TIGR01352">
    <property type="entry name" value="tonB_Cterm"/>
    <property type="match status" value="1"/>
</dbReference>
<dbReference type="InterPro" id="IPR011990">
    <property type="entry name" value="TPR-like_helical_dom_sf"/>
</dbReference>
<feature type="domain" description="TonB C-terminal" evidence="5">
    <location>
        <begin position="377"/>
        <end position="472"/>
    </location>
</feature>
<comment type="subcellular location">
    <subcellularLocation>
        <location evidence="1">Membrane</location>
        <topology evidence="1">Single-pass membrane protein</topology>
    </subcellularLocation>
</comment>
<dbReference type="EC" id="3.5.2.6" evidence="6"/>
<protein>
    <submittedName>
        <fullName evidence="6">Putative beta-lactamase HcpC</fullName>
        <ecNumber evidence="6">3.5.2.6</ecNumber>
    </submittedName>
</protein>
<dbReference type="AlphaFoldDB" id="A0A1J5SFZ4"/>
<gene>
    <name evidence="6" type="primary">hcpC_3</name>
    <name evidence="6" type="ORF">GALL_105380</name>
</gene>
<dbReference type="GO" id="GO:0008800">
    <property type="term" value="F:beta-lactamase activity"/>
    <property type="evidence" value="ECO:0007669"/>
    <property type="project" value="UniProtKB-EC"/>
</dbReference>
<evidence type="ECO:0000313" key="6">
    <source>
        <dbReference type="EMBL" id="OIR07282.1"/>
    </source>
</evidence>